<feature type="transmembrane region" description="Helical" evidence="9">
    <location>
        <begin position="6"/>
        <end position="25"/>
    </location>
</feature>
<dbReference type="KEGG" id="mnt:21404128"/>
<dbReference type="EMBL" id="KE345585">
    <property type="protein sequence ID" value="EXC07358.1"/>
    <property type="molecule type" value="Genomic_DNA"/>
</dbReference>
<keyword evidence="5 7" id="KW-0408">Iron</keyword>
<evidence type="ECO:0000256" key="1">
    <source>
        <dbReference type="ARBA" id="ARBA00010617"/>
    </source>
</evidence>
<dbReference type="InterPro" id="IPR001128">
    <property type="entry name" value="Cyt_P450"/>
</dbReference>
<dbReference type="STRING" id="981085.W9S173"/>
<name>W9S173_9ROSA</name>
<evidence type="ECO:0000256" key="7">
    <source>
        <dbReference type="PIRSR" id="PIRSR602401-1"/>
    </source>
</evidence>
<reference evidence="11" key="1">
    <citation type="submission" date="2013-01" db="EMBL/GenBank/DDBJ databases">
        <title>Draft Genome Sequence of a Mulberry Tree, Morus notabilis C.K. Schneid.</title>
        <authorList>
            <person name="He N."/>
            <person name="Zhao S."/>
        </authorList>
    </citation>
    <scope>NUCLEOTIDE SEQUENCE</scope>
</reference>
<dbReference type="AlphaFoldDB" id="W9S173"/>
<evidence type="ECO:0000313" key="11">
    <source>
        <dbReference type="Proteomes" id="UP000030645"/>
    </source>
</evidence>
<dbReference type="InterPro" id="IPR036396">
    <property type="entry name" value="Cyt_P450_sf"/>
</dbReference>
<keyword evidence="9" id="KW-1133">Transmembrane helix</keyword>
<keyword evidence="11" id="KW-1185">Reference proteome</keyword>
<protein>
    <submittedName>
        <fullName evidence="10">Cytochrome P450 82A4</fullName>
    </submittedName>
</protein>
<feature type="transmembrane region" description="Helical" evidence="9">
    <location>
        <begin position="230"/>
        <end position="249"/>
    </location>
</feature>
<dbReference type="PANTHER" id="PTHR47947">
    <property type="entry name" value="CYTOCHROME P450 82C3-RELATED"/>
    <property type="match status" value="1"/>
</dbReference>
<dbReference type="SUPFAM" id="SSF48264">
    <property type="entry name" value="Cytochrome P450"/>
    <property type="match status" value="1"/>
</dbReference>
<keyword evidence="6 8" id="KW-0503">Monooxygenase</keyword>
<dbReference type="GO" id="GO:0016705">
    <property type="term" value="F:oxidoreductase activity, acting on paired donors, with incorporation or reduction of molecular oxygen"/>
    <property type="evidence" value="ECO:0007669"/>
    <property type="project" value="InterPro"/>
</dbReference>
<dbReference type="InterPro" id="IPR002401">
    <property type="entry name" value="Cyt_P450_E_grp-I"/>
</dbReference>
<dbReference type="GO" id="GO:0020037">
    <property type="term" value="F:heme binding"/>
    <property type="evidence" value="ECO:0007669"/>
    <property type="project" value="InterPro"/>
</dbReference>
<dbReference type="PROSITE" id="PS00086">
    <property type="entry name" value="CYTOCHROME_P450"/>
    <property type="match status" value="1"/>
</dbReference>
<keyword evidence="9" id="KW-0472">Membrane</keyword>
<comment type="similarity">
    <text evidence="1 8">Belongs to the cytochrome P450 family.</text>
</comment>
<sequence length="525" mass="59564">MEFLLRHIDTAVAGFLAILLFLYSVQKRSSRLRRNDSRISPPEAAGRWPIIGHLHLLGGSQLPHITLANLADKYGPIFTIHIGVHPTLVISSWESAKECFTTHDLAVSTRPKLISSEILGWNYASFGFAPYGPYWREIRKITTSELLSNKRLEKLRHVRESEVESFVKNLYKLWTKRETGSDRVMVEMGKRIGDVNLNVALRVVARKRYFDDDSRDEKEARRCKEAMREFFRLTGLFLVGDAIPFLRWLDLGGYEKAMKKTHDELESIVEEWLEEHRQRRGSGNFGGEKDFMDVMLSKLEESTDLSGYDADIVNKATCMNIISGGTDTTAVTLTWALSLLLNNKSVLQKVQEELDLHVGKERPVKESDISNLVYLQAVVKETLRLYPAGPLSGIREFSEDCTIGGYHVPKGTRLITNLWKIQTDPKTWSDDPLEFKPDRFLTTHKDVDVKGKHFELIPFGAGRRSCPGMTYGLQMTHLVIACLLQAFDVFTDGPVDMTAIFGLTNAKATPLEVLVKPRLSISLYE</sequence>
<evidence type="ECO:0000256" key="8">
    <source>
        <dbReference type="RuleBase" id="RU000461"/>
    </source>
</evidence>
<evidence type="ECO:0000313" key="10">
    <source>
        <dbReference type="EMBL" id="EXC07358.1"/>
    </source>
</evidence>
<dbReference type="Pfam" id="PF00067">
    <property type="entry name" value="p450"/>
    <property type="match status" value="1"/>
</dbReference>
<comment type="cofactor">
    <cofactor evidence="7">
        <name>heme</name>
        <dbReference type="ChEBI" id="CHEBI:30413"/>
    </cofactor>
</comment>
<dbReference type="GO" id="GO:0004497">
    <property type="term" value="F:monooxygenase activity"/>
    <property type="evidence" value="ECO:0007669"/>
    <property type="project" value="UniProtKB-KW"/>
</dbReference>
<keyword evidence="9" id="KW-0812">Transmembrane</keyword>
<gene>
    <name evidence="10" type="ORF">L484_021267</name>
</gene>
<dbReference type="PRINTS" id="PR00463">
    <property type="entry name" value="EP450I"/>
</dbReference>
<accession>W9S173</accession>
<keyword evidence="2 7" id="KW-0349">Heme</keyword>
<dbReference type="CDD" id="cd20654">
    <property type="entry name" value="CYP82"/>
    <property type="match status" value="1"/>
</dbReference>
<dbReference type="InterPro" id="IPR050651">
    <property type="entry name" value="Plant_Cytochrome_P450_Monoox"/>
</dbReference>
<evidence type="ECO:0000256" key="4">
    <source>
        <dbReference type="ARBA" id="ARBA00023002"/>
    </source>
</evidence>
<dbReference type="Gene3D" id="1.10.630.10">
    <property type="entry name" value="Cytochrome P450"/>
    <property type="match status" value="1"/>
</dbReference>
<keyword evidence="3 7" id="KW-0479">Metal-binding</keyword>
<proteinExistence type="inferred from homology"/>
<dbReference type="FunFam" id="1.10.630.10:FF:000026">
    <property type="entry name" value="Cytochrome P450 82C4"/>
    <property type="match status" value="1"/>
</dbReference>
<dbReference type="Proteomes" id="UP000030645">
    <property type="component" value="Unassembled WGS sequence"/>
</dbReference>
<evidence type="ECO:0000256" key="3">
    <source>
        <dbReference type="ARBA" id="ARBA00022723"/>
    </source>
</evidence>
<organism evidence="10 11">
    <name type="scientific">Morus notabilis</name>
    <dbReference type="NCBI Taxonomy" id="981085"/>
    <lineage>
        <taxon>Eukaryota</taxon>
        <taxon>Viridiplantae</taxon>
        <taxon>Streptophyta</taxon>
        <taxon>Embryophyta</taxon>
        <taxon>Tracheophyta</taxon>
        <taxon>Spermatophyta</taxon>
        <taxon>Magnoliopsida</taxon>
        <taxon>eudicotyledons</taxon>
        <taxon>Gunneridae</taxon>
        <taxon>Pentapetalae</taxon>
        <taxon>rosids</taxon>
        <taxon>fabids</taxon>
        <taxon>Rosales</taxon>
        <taxon>Moraceae</taxon>
        <taxon>Moreae</taxon>
        <taxon>Morus</taxon>
    </lineage>
</organism>
<dbReference type="InterPro" id="IPR017972">
    <property type="entry name" value="Cyt_P450_CS"/>
</dbReference>
<dbReference type="PRINTS" id="PR00385">
    <property type="entry name" value="P450"/>
</dbReference>
<evidence type="ECO:0000256" key="6">
    <source>
        <dbReference type="ARBA" id="ARBA00023033"/>
    </source>
</evidence>
<evidence type="ECO:0000256" key="5">
    <source>
        <dbReference type="ARBA" id="ARBA00023004"/>
    </source>
</evidence>
<keyword evidence="4 8" id="KW-0560">Oxidoreductase</keyword>
<evidence type="ECO:0000256" key="2">
    <source>
        <dbReference type="ARBA" id="ARBA00022617"/>
    </source>
</evidence>
<dbReference type="eggNOG" id="KOG0156">
    <property type="taxonomic scope" value="Eukaryota"/>
</dbReference>
<evidence type="ECO:0000256" key="9">
    <source>
        <dbReference type="SAM" id="Phobius"/>
    </source>
</evidence>
<dbReference type="PANTHER" id="PTHR47947:SF39">
    <property type="entry name" value="CYTOCHROME P450"/>
    <property type="match status" value="1"/>
</dbReference>
<dbReference type="OrthoDB" id="2789670at2759"/>
<feature type="binding site" description="axial binding residue" evidence="7">
    <location>
        <position position="466"/>
    </location>
    <ligand>
        <name>heme</name>
        <dbReference type="ChEBI" id="CHEBI:30413"/>
    </ligand>
    <ligandPart>
        <name>Fe</name>
        <dbReference type="ChEBI" id="CHEBI:18248"/>
    </ligandPart>
</feature>
<dbReference type="GO" id="GO:0005506">
    <property type="term" value="F:iron ion binding"/>
    <property type="evidence" value="ECO:0007669"/>
    <property type="project" value="InterPro"/>
</dbReference>